<evidence type="ECO:0000256" key="1">
    <source>
        <dbReference type="SAM" id="Phobius"/>
    </source>
</evidence>
<dbReference type="AlphaFoldDB" id="A2F3G0"/>
<reference evidence="2" key="1">
    <citation type="submission" date="2006-10" db="EMBL/GenBank/DDBJ databases">
        <authorList>
            <person name="Amadeo P."/>
            <person name="Zhao Q."/>
            <person name="Wortman J."/>
            <person name="Fraser-Liggett C."/>
            <person name="Carlton J."/>
        </authorList>
    </citation>
    <scope>NUCLEOTIDE SEQUENCE</scope>
    <source>
        <strain evidence="2">G3</strain>
    </source>
</reference>
<accession>A2F3G0</accession>
<keyword evidence="1" id="KW-1133">Transmembrane helix</keyword>
<dbReference type="EMBL" id="DS113597">
    <property type="protein sequence ID" value="EAY00540.1"/>
    <property type="molecule type" value="Genomic_DNA"/>
</dbReference>
<gene>
    <name evidence="2" type="ORF">TVAG_286770</name>
</gene>
<reference evidence="2" key="2">
    <citation type="journal article" date="2007" name="Science">
        <title>Draft genome sequence of the sexually transmitted pathogen Trichomonas vaginalis.</title>
        <authorList>
            <person name="Carlton J.M."/>
            <person name="Hirt R.P."/>
            <person name="Silva J.C."/>
            <person name="Delcher A.L."/>
            <person name="Schatz M."/>
            <person name="Zhao Q."/>
            <person name="Wortman J.R."/>
            <person name="Bidwell S.L."/>
            <person name="Alsmark U.C.M."/>
            <person name="Besteiro S."/>
            <person name="Sicheritz-Ponten T."/>
            <person name="Noel C.J."/>
            <person name="Dacks J.B."/>
            <person name="Foster P.G."/>
            <person name="Simillion C."/>
            <person name="Van de Peer Y."/>
            <person name="Miranda-Saavedra D."/>
            <person name="Barton G.J."/>
            <person name="Westrop G.D."/>
            <person name="Mueller S."/>
            <person name="Dessi D."/>
            <person name="Fiori P.L."/>
            <person name="Ren Q."/>
            <person name="Paulsen I."/>
            <person name="Zhang H."/>
            <person name="Bastida-Corcuera F.D."/>
            <person name="Simoes-Barbosa A."/>
            <person name="Brown M.T."/>
            <person name="Hayes R.D."/>
            <person name="Mukherjee M."/>
            <person name="Okumura C.Y."/>
            <person name="Schneider R."/>
            <person name="Smith A.J."/>
            <person name="Vanacova S."/>
            <person name="Villalvazo M."/>
            <person name="Haas B.J."/>
            <person name="Pertea M."/>
            <person name="Feldblyum T.V."/>
            <person name="Utterback T.R."/>
            <person name="Shu C.L."/>
            <person name="Osoegawa K."/>
            <person name="de Jong P.J."/>
            <person name="Hrdy I."/>
            <person name="Horvathova L."/>
            <person name="Zubacova Z."/>
            <person name="Dolezal P."/>
            <person name="Malik S.B."/>
            <person name="Logsdon J.M. Jr."/>
            <person name="Henze K."/>
            <person name="Gupta A."/>
            <person name="Wang C.C."/>
            <person name="Dunne R.L."/>
            <person name="Upcroft J.A."/>
            <person name="Upcroft P."/>
            <person name="White O."/>
            <person name="Salzberg S.L."/>
            <person name="Tang P."/>
            <person name="Chiu C.-H."/>
            <person name="Lee Y.-S."/>
            <person name="Embley T.M."/>
            <person name="Coombs G.H."/>
            <person name="Mottram J.C."/>
            <person name="Tachezy J."/>
            <person name="Fraser-Liggett C.M."/>
            <person name="Johnson P.J."/>
        </authorList>
    </citation>
    <scope>NUCLEOTIDE SEQUENCE [LARGE SCALE GENOMIC DNA]</scope>
    <source>
        <strain evidence="2">G3</strain>
    </source>
</reference>
<dbReference type="KEGG" id="tva:4758355"/>
<evidence type="ECO:0000313" key="3">
    <source>
        <dbReference type="Proteomes" id="UP000001542"/>
    </source>
</evidence>
<dbReference type="VEuPathDB" id="TrichDB:TVAG_TEG_DS113597_1_6"/>
<proteinExistence type="predicted"/>
<evidence type="ECO:0000313" key="2">
    <source>
        <dbReference type="EMBL" id="EAY00540.1"/>
    </source>
</evidence>
<protein>
    <submittedName>
        <fullName evidence="2">Uncharacterized protein</fullName>
    </submittedName>
</protein>
<keyword evidence="1" id="KW-0812">Transmembrane</keyword>
<feature type="transmembrane region" description="Helical" evidence="1">
    <location>
        <begin position="255"/>
        <end position="274"/>
    </location>
</feature>
<dbReference type="RefSeq" id="XP_001313469.1">
    <property type="nucleotide sequence ID" value="XM_001313468.1"/>
</dbReference>
<dbReference type="VEuPathDB" id="TrichDB:TVAGG3_0244120"/>
<name>A2F3G0_TRIV3</name>
<dbReference type="Proteomes" id="UP000001542">
    <property type="component" value="Unassembled WGS sequence"/>
</dbReference>
<organism evidence="2 3">
    <name type="scientific">Trichomonas vaginalis (strain ATCC PRA-98 / G3)</name>
    <dbReference type="NCBI Taxonomy" id="412133"/>
    <lineage>
        <taxon>Eukaryota</taxon>
        <taxon>Metamonada</taxon>
        <taxon>Parabasalia</taxon>
        <taxon>Trichomonadida</taxon>
        <taxon>Trichomonadidae</taxon>
        <taxon>Trichomonas</taxon>
    </lineage>
</organism>
<keyword evidence="3" id="KW-1185">Reference proteome</keyword>
<keyword evidence="1" id="KW-0472">Membrane</keyword>
<dbReference type="InParanoid" id="A2F3G0"/>
<sequence length="315" mass="35678">MISFLFNFISSKEISEPGFYDISLQSQERLIINTKNGKNSAHIFSKVKSSVEATIETWNLTNSNFINKIDDFQAVTITGEISKSQITFTSDVTLKLWLLPATECAGGANYYQTKQYLVDELTPSTFLKENVCVFSNFDREGTVKAFMERRKNQGNPNLVYMKAENSKVVPTTICNYSQCEFVGNNDGYIKYSNFGDNTTFIYKLEFAENTTTDICNRKIIPIVNVNSMEDRFFKPLRHELDCSKPASPDHSYYNFYYATGILIVLCAVCLFAVYKGWCAKLSYKVFGGNNGEPTIQNIDEDLVDDIAIDDAEEDA</sequence>